<organism evidence="1 2">
    <name type="scientific">Mariniphaga sediminis</name>
    <dbReference type="NCBI Taxonomy" id="1628158"/>
    <lineage>
        <taxon>Bacteria</taxon>
        <taxon>Pseudomonadati</taxon>
        <taxon>Bacteroidota</taxon>
        <taxon>Bacteroidia</taxon>
        <taxon>Marinilabiliales</taxon>
        <taxon>Prolixibacteraceae</taxon>
        <taxon>Mariniphaga</taxon>
    </lineage>
</organism>
<comment type="caution">
    <text evidence="1">The sequence shown here is derived from an EMBL/GenBank/DDBJ whole genome shotgun (WGS) entry which is preliminary data.</text>
</comment>
<evidence type="ECO:0000313" key="2">
    <source>
        <dbReference type="Proteomes" id="UP000266441"/>
    </source>
</evidence>
<accession>A0A399CXM2</accession>
<protein>
    <submittedName>
        <fullName evidence="1">Uncharacterized protein</fullName>
    </submittedName>
</protein>
<dbReference type="Proteomes" id="UP000266441">
    <property type="component" value="Unassembled WGS sequence"/>
</dbReference>
<keyword evidence="2" id="KW-1185">Reference proteome</keyword>
<dbReference type="AlphaFoldDB" id="A0A399CXM2"/>
<evidence type="ECO:0000313" key="1">
    <source>
        <dbReference type="EMBL" id="RIH63141.1"/>
    </source>
</evidence>
<reference evidence="1 2" key="1">
    <citation type="journal article" date="2015" name="Int. J. Syst. Evol. Microbiol.">
        <title>Mariniphaga sediminis sp. nov., isolated from coastal sediment.</title>
        <authorList>
            <person name="Wang F.Q."/>
            <person name="Shen Q.Y."/>
            <person name="Chen G.J."/>
            <person name="Du Z.J."/>
        </authorList>
    </citation>
    <scope>NUCLEOTIDE SEQUENCE [LARGE SCALE GENOMIC DNA]</scope>
    <source>
        <strain evidence="1 2">SY21</strain>
    </source>
</reference>
<dbReference type="EMBL" id="QWET01000025">
    <property type="protein sequence ID" value="RIH63141.1"/>
    <property type="molecule type" value="Genomic_DNA"/>
</dbReference>
<proteinExistence type="predicted"/>
<sequence>MFLGFCIIPLLSIKFLRKQNETKNHFNPFQTNTFIIKNSGTDFFVAVLLFPLKSNRKAKKTKIFQTRAGHLKFSAGK</sequence>
<name>A0A399CXM2_9BACT</name>
<gene>
    <name evidence="1" type="ORF">D1164_21295</name>
</gene>